<organism evidence="4 5">
    <name type="scientific">Chironomus riparius</name>
    <dbReference type="NCBI Taxonomy" id="315576"/>
    <lineage>
        <taxon>Eukaryota</taxon>
        <taxon>Metazoa</taxon>
        <taxon>Ecdysozoa</taxon>
        <taxon>Arthropoda</taxon>
        <taxon>Hexapoda</taxon>
        <taxon>Insecta</taxon>
        <taxon>Pterygota</taxon>
        <taxon>Neoptera</taxon>
        <taxon>Endopterygota</taxon>
        <taxon>Diptera</taxon>
        <taxon>Nematocera</taxon>
        <taxon>Chironomoidea</taxon>
        <taxon>Chironomidae</taxon>
        <taxon>Chironominae</taxon>
        <taxon>Chironomus</taxon>
    </lineage>
</organism>
<dbReference type="GO" id="GO:0016747">
    <property type="term" value="F:acyltransferase activity, transferring groups other than amino-acyl groups"/>
    <property type="evidence" value="ECO:0007669"/>
    <property type="project" value="InterPro"/>
</dbReference>
<keyword evidence="1" id="KW-0472">Membrane</keyword>
<reference evidence="4" key="1">
    <citation type="submission" date="2022-01" db="EMBL/GenBank/DDBJ databases">
        <authorList>
            <person name="King R."/>
        </authorList>
    </citation>
    <scope>NUCLEOTIDE SEQUENCE</scope>
</reference>
<dbReference type="InterPro" id="IPR006621">
    <property type="entry name" value="Nose-resist-to-fluoxetine_N"/>
</dbReference>
<protein>
    <recommendedName>
        <fullName evidence="3">Nose resistant-to-fluoxetine protein N-terminal domain-containing protein</fullName>
    </recommendedName>
</protein>
<dbReference type="OrthoDB" id="207378at2759"/>
<feature type="signal peptide" evidence="2">
    <location>
        <begin position="1"/>
        <end position="18"/>
    </location>
</feature>
<reference evidence="4" key="2">
    <citation type="submission" date="2022-10" db="EMBL/GenBank/DDBJ databases">
        <authorList>
            <consortium name="ENA_rothamsted_submissions"/>
            <consortium name="culmorum"/>
            <person name="King R."/>
        </authorList>
    </citation>
    <scope>NUCLEOTIDE SEQUENCE</scope>
</reference>
<feature type="transmembrane region" description="Helical" evidence="1">
    <location>
        <begin position="698"/>
        <end position="717"/>
    </location>
</feature>
<name>A0A9N9WSR6_9DIPT</name>
<accession>A0A9N9WSR6</accession>
<feature type="domain" description="Nose resistant-to-fluoxetine protein N-terminal" evidence="3">
    <location>
        <begin position="71"/>
        <end position="223"/>
    </location>
</feature>
<dbReference type="Pfam" id="PF20146">
    <property type="entry name" value="NRF"/>
    <property type="match status" value="1"/>
</dbReference>
<feature type="transmembrane region" description="Helical" evidence="1">
    <location>
        <begin position="594"/>
        <end position="612"/>
    </location>
</feature>
<proteinExistence type="predicted"/>
<keyword evidence="5" id="KW-1185">Reference proteome</keyword>
<evidence type="ECO:0000313" key="4">
    <source>
        <dbReference type="EMBL" id="CAG9803831.1"/>
    </source>
</evidence>
<dbReference type="AlphaFoldDB" id="A0A9N9WSR6"/>
<feature type="transmembrane region" description="Helical" evidence="1">
    <location>
        <begin position="624"/>
        <end position="644"/>
    </location>
</feature>
<keyword evidence="2" id="KW-0732">Signal</keyword>
<keyword evidence="1" id="KW-1133">Transmembrane helix</keyword>
<dbReference type="EMBL" id="OU895878">
    <property type="protein sequence ID" value="CAG9803831.1"/>
    <property type="molecule type" value="Genomic_DNA"/>
</dbReference>
<feature type="transmembrane region" description="Helical" evidence="1">
    <location>
        <begin position="664"/>
        <end position="686"/>
    </location>
</feature>
<feature type="transmembrane region" description="Helical" evidence="1">
    <location>
        <begin position="410"/>
        <end position="430"/>
    </location>
</feature>
<evidence type="ECO:0000313" key="5">
    <source>
        <dbReference type="Proteomes" id="UP001153620"/>
    </source>
</evidence>
<dbReference type="PANTHER" id="PTHR11161">
    <property type="entry name" value="O-ACYLTRANSFERASE"/>
    <property type="match status" value="1"/>
</dbReference>
<feature type="transmembrane region" description="Helical" evidence="1">
    <location>
        <begin position="370"/>
        <end position="390"/>
    </location>
</feature>
<gene>
    <name evidence="4" type="ORF">CHIRRI_LOCUS6727</name>
</gene>
<feature type="transmembrane region" description="Helical" evidence="1">
    <location>
        <begin position="235"/>
        <end position="258"/>
    </location>
</feature>
<evidence type="ECO:0000256" key="2">
    <source>
        <dbReference type="SAM" id="SignalP"/>
    </source>
</evidence>
<feature type="transmembrane region" description="Helical" evidence="1">
    <location>
        <begin position="533"/>
        <end position="549"/>
    </location>
</feature>
<sequence>MELKEVLLTLFLITCVKSQSYGINEYDENSNHTQISFIRDYSNLTRIENILNVFNIEIIGRNWIKINDKINRKCAFNMMQYLDGLQIKKTWAIKMDDASSGYSTGYFWGNNYWIGSMALCRSIYKHDESHHYRKQSSNVGLTFINGNTAHVQMKHENPPFLPRFSVLRLILSDPDIAPNPRTIHVGVCLPTSCEKDDIFVMTDFAREANETKLIKLDDIRIPNADGFTLWKDSTFITMLTVTLVVGIFIVWGTAYDILLRKKAKQRRQAKSYSKDLHSDSSGLNCTTYDLTSAITDKSKSNCVGIGIPTSGINNNNSDENLAAEPSAVDEDKLPIYEQLLLSFSLVTNFKAICDKEVGSDTISCIHGIRAFSMVWIILGHTCIIAFKYSNNMELRKVVEQQFFFQTITNGAFSVDTFFFISGFLVSFIYFRSNAKGSLDKLSKGVNEFTSGVMHFGGLVCYRFIRLTAPYIYTLGLVSVTMKYFASNSVFDPPTHDHINCPKYWWRNILYINTLFPVQDMCMLWSWYLANDTQFYIIGAIILIIAIKHFKFAATTLTVFLLSAWITTGVIAYRNNHIPNTDDPLALFDKIYDKPWTRIGPYLVGMIVGWILFKTNCKIKFTKAQLVTGWSLSIGTLLYLLYGLFKVELSKFSAAAYSSLSHSAWAMALAWIVIACSTGHGGVVNKFLSATCLYPFSRVTYCAYLVHPIIIRAFALINDAPIHMGVNSVMTIFMGQTVASYLLSFIVSLAFEAPVVTMLKILVPNKKNNIIYKDTSS</sequence>
<dbReference type="PANTHER" id="PTHR11161:SF72">
    <property type="entry name" value="FI21449P1"/>
    <property type="match status" value="1"/>
</dbReference>
<evidence type="ECO:0000256" key="1">
    <source>
        <dbReference type="SAM" id="Phobius"/>
    </source>
</evidence>
<dbReference type="InterPro" id="IPR002656">
    <property type="entry name" value="Acyl_transf_3_dom"/>
</dbReference>
<dbReference type="InterPro" id="IPR052728">
    <property type="entry name" value="O2_lipid_transport_reg"/>
</dbReference>
<keyword evidence="1" id="KW-0812">Transmembrane</keyword>
<evidence type="ECO:0000259" key="3">
    <source>
        <dbReference type="SMART" id="SM00703"/>
    </source>
</evidence>
<feature type="transmembrane region" description="Helical" evidence="1">
    <location>
        <begin position="737"/>
        <end position="762"/>
    </location>
</feature>
<dbReference type="Proteomes" id="UP001153620">
    <property type="component" value="Chromosome 2"/>
</dbReference>
<feature type="chain" id="PRO_5040360347" description="Nose resistant-to-fluoxetine protein N-terminal domain-containing protein" evidence="2">
    <location>
        <begin position="19"/>
        <end position="776"/>
    </location>
</feature>
<dbReference type="Pfam" id="PF01757">
    <property type="entry name" value="Acyl_transf_3"/>
    <property type="match status" value="1"/>
</dbReference>
<feature type="transmembrane region" description="Helical" evidence="1">
    <location>
        <begin position="556"/>
        <end position="574"/>
    </location>
</feature>
<dbReference type="SMART" id="SM00703">
    <property type="entry name" value="NRF"/>
    <property type="match status" value="1"/>
</dbReference>